<dbReference type="InParanoid" id="A0A1Q3C923"/>
<dbReference type="AlphaFoldDB" id="A0A1Q3C923"/>
<dbReference type="STRING" id="3775.A0A1Q3C923"/>
<organism evidence="1 2">
    <name type="scientific">Cephalotus follicularis</name>
    <name type="common">Albany pitcher plant</name>
    <dbReference type="NCBI Taxonomy" id="3775"/>
    <lineage>
        <taxon>Eukaryota</taxon>
        <taxon>Viridiplantae</taxon>
        <taxon>Streptophyta</taxon>
        <taxon>Embryophyta</taxon>
        <taxon>Tracheophyta</taxon>
        <taxon>Spermatophyta</taxon>
        <taxon>Magnoliopsida</taxon>
        <taxon>eudicotyledons</taxon>
        <taxon>Gunneridae</taxon>
        <taxon>Pentapetalae</taxon>
        <taxon>rosids</taxon>
        <taxon>fabids</taxon>
        <taxon>Oxalidales</taxon>
        <taxon>Cephalotaceae</taxon>
        <taxon>Cephalotus</taxon>
    </lineage>
</organism>
<sequence>MSVFSNTHPTAMYCGKRYGDIVALFQYFFNQSNLVPNIVYYNNLINAHCVEGRVDVGLEDYRHIYWQMLPLVRRRLL</sequence>
<accession>A0A1Q3C923</accession>
<dbReference type="EMBL" id="BDDD01001518">
    <property type="protein sequence ID" value="GAV76719.1"/>
    <property type="molecule type" value="Genomic_DNA"/>
</dbReference>
<keyword evidence="2" id="KW-1185">Reference proteome</keyword>
<dbReference type="OrthoDB" id="1088755at2759"/>
<protein>
    <submittedName>
        <fullName evidence="1">PPR_1 domain-containing protein</fullName>
    </submittedName>
</protein>
<comment type="caution">
    <text evidence="1">The sequence shown here is derived from an EMBL/GenBank/DDBJ whole genome shotgun (WGS) entry which is preliminary data.</text>
</comment>
<evidence type="ECO:0000313" key="2">
    <source>
        <dbReference type="Proteomes" id="UP000187406"/>
    </source>
</evidence>
<dbReference type="InterPro" id="IPR002885">
    <property type="entry name" value="PPR_rpt"/>
</dbReference>
<dbReference type="Proteomes" id="UP000187406">
    <property type="component" value="Unassembled WGS sequence"/>
</dbReference>
<dbReference type="Pfam" id="PF12854">
    <property type="entry name" value="PPR_1"/>
    <property type="match status" value="1"/>
</dbReference>
<dbReference type="InterPro" id="IPR052308">
    <property type="entry name" value="PPR_domain-containing"/>
</dbReference>
<name>A0A1Q3C923_CEPFO</name>
<evidence type="ECO:0000313" key="1">
    <source>
        <dbReference type="EMBL" id="GAV76719.1"/>
    </source>
</evidence>
<dbReference type="PANTHER" id="PTHR47937:SF2">
    <property type="entry name" value="PENTATRICOPEPTIDE (PPR) REPEAT-CONTAINING PROTEIN, PF01535'-RELATED"/>
    <property type="match status" value="1"/>
</dbReference>
<dbReference type="PANTHER" id="PTHR47937">
    <property type="entry name" value="PLASTID TRANSCRIPTIONALLY ACTIVE CHROMOSOME 2-LIKE PROTEIN"/>
    <property type="match status" value="1"/>
</dbReference>
<reference evidence="2" key="1">
    <citation type="submission" date="2016-04" db="EMBL/GenBank/DDBJ databases">
        <title>Cephalotus genome sequencing.</title>
        <authorList>
            <person name="Fukushima K."/>
            <person name="Hasebe M."/>
            <person name="Fang X."/>
        </authorList>
    </citation>
    <scope>NUCLEOTIDE SEQUENCE [LARGE SCALE GENOMIC DNA]</scope>
    <source>
        <strain evidence="2">cv. St1</strain>
    </source>
</reference>
<proteinExistence type="predicted"/>
<gene>
    <name evidence="1" type="ORF">CFOL_v3_20192</name>
</gene>